<organism evidence="3 4">
    <name type="scientific">Musa troglodytarum</name>
    <name type="common">fe'i banana</name>
    <dbReference type="NCBI Taxonomy" id="320322"/>
    <lineage>
        <taxon>Eukaryota</taxon>
        <taxon>Viridiplantae</taxon>
        <taxon>Streptophyta</taxon>
        <taxon>Embryophyta</taxon>
        <taxon>Tracheophyta</taxon>
        <taxon>Spermatophyta</taxon>
        <taxon>Magnoliopsida</taxon>
        <taxon>Liliopsida</taxon>
        <taxon>Zingiberales</taxon>
        <taxon>Musaceae</taxon>
        <taxon>Musa</taxon>
    </lineage>
</organism>
<dbReference type="Proteomes" id="UP001055439">
    <property type="component" value="Chromosome 3"/>
</dbReference>
<feature type="domain" description="DUF8204" evidence="2">
    <location>
        <begin position="31"/>
        <end position="63"/>
    </location>
</feature>
<evidence type="ECO:0000256" key="1">
    <source>
        <dbReference type="SAM" id="MobiDB-lite"/>
    </source>
</evidence>
<dbReference type="InterPro" id="IPR058517">
    <property type="entry name" value="DUF8204"/>
</dbReference>
<dbReference type="PANTHER" id="PTHR34566:SF2">
    <property type="entry name" value="ALTERED INHERITANCE OF MITOCHONDRIA PROTEIN"/>
    <property type="match status" value="1"/>
</dbReference>
<evidence type="ECO:0000313" key="4">
    <source>
        <dbReference type="Proteomes" id="UP001055439"/>
    </source>
</evidence>
<sequence>MAESADEGGSRDPALGADGDPRRSRKASTNKGKSCKGCLYYSSRLKSDARIPVCVGISRTLPQGIEVISCFYKLLKSILADVLLVDRRASTAGHVPANVHKEDATHHSQPRVHQSAHPSGDEFLNRKAYGFNSVPTFSSM</sequence>
<keyword evidence="4" id="KW-1185">Reference proteome</keyword>
<name>A0A9E7JUB5_9LILI</name>
<dbReference type="OrthoDB" id="510712at2759"/>
<reference evidence="3" key="1">
    <citation type="submission" date="2022-05" db="EMBL/GenBank/DDBJ databases">
        <title>The Musa troglodytarum L. genome provides insights into the mechanism of non-climacteric behaviour and enrichment of carotenoids.</title>
        <authorList>
            <person name="Wang J."/>
        </authorList>
    </citation>
    <scope>NUCLEOTIDE SEQUENCE</scope>
    <source>
        <tissue evidence="3">Leaf</tissue>
    </source>
</reference>
<feature type="region of interest" description="Disordered" evidence="1">
    <location>
        <begin position="1"/>
        <end position="34"/>
    </location>
</feature>
<accession>A0A9E7JUB5</accession>
<dbReference type="Pfam" id="PF26631">
    <property type="entry name" value="DUF8204"/>
    <property type="match status" value="1"/>
</dbReference>
<evidence type="ECO:0000259" key="2">
    <source>
        <dbReference type="Pfam" id="PF26631"/>
    </source>
</evidence>
<protein>
    <recommendedName>
        <fullName evidence="2">DUF8204 domain-containing protein</fullName>
    </recommendedName>
</protein>
<gene>
    <name evidence="3" type="ORF">MUK42_34602</name>
</gene>
<proteinExistence type="predicted"/>
<dbReference type="AlphaFoldDB" id="A0A9E7JUB5"/>
<dbReference type="EMBL" id="CP097505">
    <property type="protein sequence ID" value="URD92804.1"/>
    <property type="molecule type" value="Genomic_DNA"/>
</dbReference>
<evidence type="ECO:0000313" key="3">
    <source>
        <dbReference type="EMBL" id="URD92804.1"/>
    </source>
</evidence>
<dbReference type="PANTHER" id="PTHR34566">
    <property type="entry name" value="ALTERED INHERITANCE OF MITOCHONDRIA PROTEIN"/>
    <property type="match status" value="1"/>
</dbReference>